<comment type="caution">
    <text evidence="2">The sequence shown here is derived from an EMBL/GenBank/DDBJ whole genome shotgun (WGS) entry which is preliminary data.</text>
</comment>
<organism evidence="2 3">
    <name type="scientific">Solanum commersonii</name>
    <name type="common">Commerson's wild potato</name>
    <name type="synonym">Commerson's nightshade</name>
    <dbReference type="NCBI Taxonomy" id="4109"/>
    <lineage>
        <taxon>Eukaryota</taxon>
        <taxon>Viridiplantae</taxon>
        <taxon>Streptophyta</taxon>
        <taxon>Embryophyta</taxon>
        <taxon>Tracheophyta</taxon>
        <taxon>Spermatophyta</taxon>
        <taxon>Magnoliopsida</taxon>
        <taxon>eudicotyledons</taxon>
        <taxon>Gunneridae</taxon>
        <taxon>Pentapetalae</taxon>
        <taxon>asterids</taxon>
        <taxon>lamiids</taxon>
        <taxon>Solanales</taxon>
        <taxon>Solanaceae</taxon>
        <taxon>Solanoideae</taxon>
        <taxon>Solaneae</taxon>
        <taxon>Solanum</taxon>
    </lineage>
</organism>
<keyword evidence="1" id="KW-0808">Transferase</keyword>
<protein>
    <recommendedName>
        <fullName evidence="4">Alkyl transferase</fullName>
    </recommendedName>
</protein>
<name>A0A9J5XQF3_SOLCO</name>
<dbReference type="GO" id="GO:0009409">
    <property type="term" value="P:response to cold"/>
    <property type="evidence" value="ECO:0007669"/>
    <property type="project" value="TreeGrafter"/>
</dbReference>
<dbReference type="Gene3D" id="3.40.1180.10">
    <property type="entry name" value="Decaprenyl diphosphate synthase-like"/>
    <property type="match status" value="1"/>
</dbReference>
<dbReference type="PANTHER" id="PTHR10291">
    <property type="entry name" value="DEHYDRODOLICHYL DIPHOSPHATE SYNTHASE FAMILY MEMBER"/>
    <property type="match status" value="1"/>
</dbReference>
<dbReference type="GO" id="GO:0009570">
    <property type="term" value="C:chloroplast stroma"/>
    <property type="evidence" value="ECO:0007669"/>
    <property type="project" value="TreeGrafter"/>
</dbReference>
<reference evidence="2 3" key="1">
    <citation type="submission" date="2020-09" db="EMBL/GenBank/DDBJ databases">
        <title>De no assembly of potato wild relative species, Solanum commersonii.</title>
        <authorList>
            <person name="Cho K."/>
        </authorList>
    </citation>
    <scope>NUCLEOTIDE SEQUENCE [LARGE SCALE GENOMIC DNA]</scope>
    <source>
        <strain evidence="2">LZ3.2</strain>
        <tissue evidence="2">Leaf</tissue>
    </source>
</reference>
<feature type="non-terminal residue" evidence="2">
    <location>
        <position position="134"/>
    </location>
</feature>
<accession>A0A9J5XQF3</accession>
<gene>
    <name evidence="2" type="ORF">H5410_039720</name>
</gene>
<dbReference type="PANTHER" id="PTHR10291:SF22">
    <property type="entry name" value="NERYLNERYL DIPHOSPHATE SYNTHASE CPT2, CHLOROPLASTIC"/>
    <property type="match status" value="1"/>
</dbReference>
<evidence type="ECO:0000256" key="1">
    <source>
        <dbReference type="ARBA" id="ARBA00022679"/>
    </source>
</evidence>
<dbReference type="GO" id="GO:0016094">
    <property type="term" value="P:polyprenol biosynthetic process"/>
    <property type="evidence" value="ECO:0007669"/>
    <property type="project" value="TreeGrafter"/>
</dbReference>
<sequence length="134" mass="15192">VPTLFISLRTSFGLQCRKSSSPSRNTSISMGEFKVSTYGFNKISSSLSLLTKKLCYDNDDDLELHEGLMPKHIALIMDGNRRWAKAKDLEVYEGHKLIIPKLKEICHISSKLGIQVITAFAFSTENWKRSKVRV</sequence>
<dbReference type="InterPro" id="IPR036424">
    <property type="entry name" value="UPP_synth-like_sf"/>
</dbReference>
<dbReference type="GO" id="GO:0009668">
    <property type="term" value="P:plastid membrane organization"/>
    <property type="evidence" value="ECO:0007669"/>
    <property type="project" value="TreeGrafter"/>
</dbReference>
<proteinExistence type="predicted"/>
<dbReference type="Proteomes" id="UP000824120">
    <property type="component" value="Chromosome 8"/>
</dbReference>
<evidence type="ECO:0000313" key="2">
    <source>
        <dbReference type="EMBL" id="KAG5589206.1"/>
    </source>
</evidence>
<evidence type="ECO:0000313" key="3">
    <source>
        <dbReference type="Proteomes" id="UP000824120"/>
    </source>
</evidence>
<dbReference type="EMBL" id="JACXVP010000008">
    <property type="protein sequence ID" value="KAG5589206.1"/>
    <property type="molecule type" value="Genomic_DNA"/>
</dbReference>
<evidence type="ECO:0008006" key="4">
    <source>
        <dbReference type="Google" id="ProtNLM"/>
    </source>
</evidence>
<dbReference type="InterPro" id="IPR001441">
    <property type="entry name" value="UPP_synth-like"/>
</dbReference>
<dbReference type="GO" id="GO:0045547">
    <property type="term" value="F:ditrans,polycis-polyprenyl diphosphate synthase [(2E,6E)-farnesyl diphosphate specific] activity"/>
    <property type="evidence" value="ECO:0007669"/>
    <property type="project" value="TreeGrafter"/>
</dbReference>
<dbReference type="Pfam" id="PF01255">
    <property type="entry name" value="Prenyltransf"/>
    <property type="match status" value="1"/>
</dbReference>
<dbReference type="SUPFAM" id="SSF64005">
    <property type="entry name" value="Undecaprenyl diphosphate synthase"/>
    <property type="match status" value="1"/>
</dbReference>
<dbReference type="OrthoDB" id="1257274at2759"/>
<keyword evidence="3" id="KW-1185">Reference proteome</keyword>
<dbReference type="AlphaFoldDB" id="A0A9J5XQF3"/>